<sequence>MPKALGIGGFFIRSSDPKALSEWYELHFGINKVPLDYETPVWQQEAGPTVFATYGPDAEDLGRKSQQWMLNLRVADLDEAVRELRDAGIEVTMDAEDYPNGRFAQLEDPEGNPIEIWQPANE</sequence>
<dbReference type="InterPro" id="IPR029068">
    <property type="entry name" value="Glyas_Bleomycin-R_OHBP_Dase"/>
</dbReference>
<gene>
    <name evidence="2" type="ORF">AIOL_000470</name>
</gene>
<name>A0A0J9EC17_9RHOB</name>
<dbReference type="Proteomes" id="UP000037178">
    <property type="component" value="Unassembled WGS sequence"/>
</dbReference>
<accession>A0A0J9EC17</accession>
<dbReference type="Pfam" id="PF18029">
    <property type="entry name" value="Glyoxalase_6"/>
    <property type="match status" value="1"/>
</dbReference>
<keyword evidence="3" id="KW-1185">Reference proteome</keyword>
<dbReference type="PANTHER" id="PTHR33993">
    <property type="entry name" value="GLYOXALASE-RELATED"/>
    <property type="match status" value="1"/>
</dbReference>
<dbReference type="Gene3D" id="3.10.180.10">
    <property type="entry name" value="2,3-Dihydroxybiphenyl 1,2-Dioxygenase, domain 1"/>
    <property type="match status" value="1"/>
</dbReference>
<organism evidence="2 3">
    <name type="scientific">Candidatus Rhodobacter oscarellae</name>
    <dbReference type="NCBI Taxonomy" id="1675527"/>
    <lineage>
        <taxon>Bacteria</taxon>
        <taxon>Pseudomonadati</taxon>
        <taxon>Pseudomonadota</taxon>
        <taxon>Alphaproteobacteria</taxon>
        <taxon>Rhodobacterales</taxon>
        <taxon>Rhodobacter group</taxon>
        <taxon>Rhodobacter</taxon>
    </lineage>
</organism>
<dbReference type="STRING" id="1675527.AIOL_000470"/>
<evidence type="ECO:0000313" key="3">
    <source>
        <dbReference type="Proteomes" id="UP000037178"/>
    </source>
</evidence>
<dbReference type="PROSITE" id="PS51819">
    <property type="entry name" value="VOC"/>
    <property type="match status" value="1"/>
</dbReference>
<dbReference type="RefSeq" id="WP_049641416.1">
    <property type="nucleotide sequence ID" value="NZ_LFTY01000001.1"/>
</dbReference>
<reference evidence="2 3" key="1">
    <citation type="submission" date="2015-06" db="EMBL/GenBank/DDBJ databases">
        <title>Draft genome sequence of an Alphaproteobacteria species associated to the Mediterranean sponge Oscarella lobularis.</title>
        <authorList>
            <person name="Jourda C."/>
            <person name="Santini S."/>
            <person name="Claverie J.-M."/>
        </authorList>
    </citation>
    <scope>NUCLEOTIDE SEQUENCE [LARGE SCALE GENOMIC DNA]</scope>
    <source>
        <strain evidence="2">IGS</strain>
    </source>
</reference>
<evidence type="ECO:0000313" key="2">
    <source>
        <dbReference type="EMBL" id="KMW60317.1"/>
    </source>
</evidence>
<dbReference type="InterPro" id="IPR041581">
    <property type="entry name" value="Glyoxalase_6"/>
</dbReference>
<dbReference type="EMBL" id="LFTY01000001">
    <property type="protein sequence ID" value="KMW60317.1"/>
    <property type="molecule type" value="Genomic_DNA"/>
</dbReference>
<protein>
    <submittedName>
        <fullName evidence="2">Glyoxalase family protein</fullName>
    </submittedName>
</protein>
<dbReference type="PANTHER" id="PTHR33993:SF5">
    <property type="entry name" value="GLYOXALASE"/>
    <property type="match status" value="1"/>
</dbReference>
<dbReference type="InterPro" id="IPR037523">
    <property type="entry name" value="VOC_core"/>
</dbReference>
<comment type="caution">
    <text evidence="2">The sequence shown here is derived from an EMBL/GenBank/DDBJ whole genome shotgun (WGS) entry which is preliminary data.</text>
</comment>
<evidence type="ECO:0000259" key="1">
    <source>
        <dbReference type="PROSITE" id="PS51819"/>
    </source>
</evidence>
<proteinExistence type="predicted"/>
<dbReference type="PATRIC" id="fig|1675527.3.peg.525"/>
<dbReference type="InterPro" id="IPR052164">
    <property type="entry name" value="Anthracycline_SecMetBiosynth"/>
</dbReference>
<dbReference type="SUPFAM" id="SSF54593">
    <property type="entry name" value="Glyoxalase/Bleomycin resistance protein/Dihydroxybiphenyl dioxygenase"/>
    <property type="match status" value="1"/>
</dbReference>
<dbReference type="AlphaFoldDB" id="A0A0J9EC17"/>
<feature type="domain" description="VOC" evidence="1">
    <location>
        <begin position="6"/>
        <end position="119"/>
    </location>
</feature>
<dbReference type="OrthoDB" id="9799428at2"/>